<keyword evidence="3" id="KW-1185">Reference proteome</keyword>
<evidence type="ECO:0000313" key="2">
    <source>
        <dbReference type="EMBL" id="GAA4942075.1"/>
    </source>
</evidence>
<accession>A0ABP9GHY8</accession>
<feature type="compositionally biased region" description="Pro residues" evidence="1">
    <location>
        <begin position="60"/>
        <end position="110"/>
    </location>
</feature>
<sequence length="110" mass="11325">MDTARVFLMVPSCLLLETDRTRPPPRIAARPVAPRTVGPPAEVESTAIAGSPRGMYATVPPVPDPPEPGGPPLPEPGPLPPDPVPDPPDPEPGPGPGPLPPEPEPQPEPA</sequence>
<dbReference type="EMBL" id="BAABIK010000012">
    <property type="protein sequence ID" value="GAA4942075.1"/>
    <property type="molecule type" value="Genomic_DNA"/>
</dbReference>
<feature type="region of interest" description="Disordered" evidence="1">
    <location>
        <begin position="18"/>
        <end position="110"/>
    </location>
</feature>
<comment type="caution">
    <text evidence="2">The sequence shown here is derived from an EMBL/GenBank/DDBJ whole genome shotgun (WGS) entry which is preliminary data.</text>
</comment>
<reference evidence="3" key="1">
    <citation type="journal article" date="2019" name="Int. J. Syst. Evol. Microbiol.">
        <title>The Global Catalogue of Microorganisms (GCM) 10K type strain sequencing project: providing services to taxonomists for standard genome sequencing and annotation.</title>
        <authorList>
            <consortium name="The Broad Institute Genomics Platform"/>
            <consortium name="The Broad Institute Genome Sequencing Center for Infectious Disease"/>
            <person name="Wu L."/>
            <person name="Ma J."/>
        </authorList>
    </citation>
    <scope>NUCLEOTIDE SEQUENCE [LARGE SCALE GENOMIC DNA]</scope>
    <source>
        <strain evidence="3">JCM 18123</strain>
    </source>
</reference>
<organism evidence="2 3">
    <name type="scientific">Streptomonospora halophila</name>
    <dbReference type="NCBI Taxonomy" id="427369"/>
    <lineage>
        <taxon>Bacteria</taxon>
        <taxon>Bacillati</taxon>
        <taxon>Actinomycetota</taxon>
        <taxon>Actinomycetes</taxon>
        <taxon>Streptosporangiales</taxon>
        <taxon>Nocardiopsidaceae</taxon>
        <taxon>Streptomonospora</taxon>
    </lineage>
</organism>
<protein>
    <submittedName>
        <fullName evidence="2">Uncharacterized protein</fullName>
    </submittedName>
</protein>
<proteinExistence type="predicted"/>
<name>A0ABP9GHY8_9ACTN</name>
<feature type="compositionally biased region" description="Low complexity" evidence="1">
    <location>
        <begin position="27"/>
        <end position="36"/>
    </location>
</feature>
<gene>
    <name evidence="2" type="ORF">GCM10023224_25480</name>
</gene>
<dbReference type="Proteomes" id="UP001499993">
    <property type="component" value="Unassembled WGS sequence"/>
</dbReference>
<evidence type="ECO:0000256" key="1">
    <source>
        <dbReference type="SAM" id="MobiDB-lite"/>
    </source>
</evidence>
<evidence type="ECO:0000313" key="3">
    <source>
        <dbReference type="Proteomes" id="UP001499993"/>
    </source>
</evidence>